<dbReference type="EMBL" id="ML743580">
    <property type="protein sequence ID" value="KAE8137018.1"/>
    <property type="molecule type" value="Genomic_DNA"/>
</dbReference>
<dbReference type="AlphaFoldDB" id="A0A5N6SQQ0"/>
<dbReference type="Proteomes" id="UP000325672">
    <property type="component" value="Unassembled WGS sequence"/>
</dbReference>
<organism evidence="1 2">
    <name type="scientific">Aspergillus pseudotamarii</name>
    <dbReference type="NCBI Taxonomy" id="132259"/>
    <lineage>
        <taxon>Eukaryota</taxon>
        <taxon>Fungi</taxon>
        <taxon>Dikarya</taxon>
        <taxon>Ascomycota</taxon>
        <taxon>Pezizomycotina</taxon>
        <taxon>Eurotiomycetes</taxon>
        <taxon>Eurotiomycetidae</taxon>
        <taxon>Eurotiales</taxon>
        <taxon>Aspergillaceae</taxon>
        <taxon>Aspergillus</taxon>
        <taxon>Aspergillus subgen. Circumdati</taxon>
    </lineage>
</organism>
<keyword evidence="2" id="KW-1185">Reference proteome</keyword>
<gene>
    <name evidence="1" type="ORF">BDV38DRAFT_247867</name>
</gene>
<evidence type="ECO:0000313" key="2">
    <source>
        <dbReference type="Proteomes" id="UP000325672"/>
    </source>
</evidence>
<dbReference type="RefSeq" id="XP_031913081.1">
    <property type="nucleotide sequence ID" value="XM_032054701.1"/>
</dbReference>
<sequence length="191" mass="21807">MDLFAFRYGVKALCSLWYVQNPLLRDSVRKSGVDRQKNPIQCCCSRTTRSMSGYFEASEGQSGPVWTAYRHRPQTFRPPPWSLVRLRSTMVMVSSATGDFGEKDDLHHPYSIPYRRGSRSQLSQSHVRLGGLGRRCHVEHGRSTIEKERNAVLFVHQSCPVCLMVCFPRRRTSCSQIECCFVPISVNSFAI</sequence>
<proteinExistence type="predicted"/>
<feature type="non-terminal residue" evidence="1">
    <location>
        <position position="191"/>
    </location>
</feature>
<dbReference type="GeneID" id="43638911"/>
<evidence type="ECO:0000313" key="1">
    <source>
        <dbReference type="EMBL" id="KAE8137018.1"/>
    </source>
</evidence>
<accession>A0A5N6SQQ0</accession>
<protein>
    <submittedName>
        <fullName evidence="1">Uncharacterized protein</fullName>
    </submittedName>
</protein>
<reference evidence="1 2" key="1">
    <citation type="submission" date="2019-04" db="EMBL/GenBank/DDBJ databases">
        <title>Friends and foes A comparative genomics study of 23 Aspergillus species from section Flavi.</title>
        <authorList>
            <consortium name="DOE Joint Genome Institute"/>
            <person name="Kjaerbolling I."/>
            <person name="Vesth T."/>
            <person name="Frisvad J.C."/>
            <person name="Nybo J.L."/>
            <person name="Theobald S."/>
            <person name="Kildgaard S."/>
            <person name="Isbrandt T."/>
            <person name="Kuo A."/>
            <person name="Sato A."/>
            <person name="Lyhne E.K."/>
            <person name="Kogle M.E."/>
            <person name="Wiebenga A."/>
            <person name="Kun R.S."/>
            <person name="Lubbers R.J."/>
            <person name="Makela M.R."/>
            <person name="Barry K."/>
            <person name="Chovatia M."/>
            <person name="Clum A."/>
            <person name="Daum C."/>
            <person name="Haridas S."/>
            <person name="He G."/>
            <person name="LaButti K."/>
            <person name="Lipzen A."/>
            <person name="Mondo S."/>
            <person name="Riley R."/>
            <person name="Salamov A."/>
            <person name="Simmons B.A."/>
            <person name="Magnuson J.K."/>
            <person name="Henrissat B."/>
            <person name="Mortensen U.H."/>
            <person name="Larsen T.O."/>
            <person name="Devries R.P."/>
            <person name="Grigoriev I.V."/>
            <person name="Machida M."/>
            <person name="Baker S.E."/>
            <person name="Andersen M.R."/>
        </authorList>
    </citation>
    <scope>NUCLEOTIDE SEQUENCE [LARGE SCALE GENOMIC DNA]</scope>
    <source>
        <strain evidence="1 2">CBS 117625</strain>
    </source>
</reference>
<name>A0A5N6SQQ0_ASPPS</name>